<evidence type="ECO:0000313" key="4">
    <source>
        <dbReference type="EMBL" id="MCK0532484.1"/>
    </source>
</evidence>
<dbReference type="InterPro" id="IPR000683">
    <property type="entry name" value="Gfo/Idh/MocA-like_OxRdtase_N"/>
</dbReference>
<dbReference type="InterPro" id="IPR036291">
    <property type="entry name" value="NAD(P)-bd_dom_sf"/>
</dbReference>
<dbReference type="Gene3D" id="3.30.360.10">
    <property type="entry name" value="Dihydrodipicolinate Reductase, domain 2"/>
    <property type="match status" value="1"/>
</dbReference>
<dbReference type="SUPFAM" id="SSF51735">
    <property type="entry name" value="NAD(P)-binding Rossmann-fold domains"/>
    <property type="match status" value="1"/>
</dbReference>
<dbReference type="Gene3D" id="3.40.50.720">
    <property type="entry name" value="NAD(P)-binding Rossmann-like Domain"/>
    <property type="match status" value="1"/>
</dbReference>
<feature type="domain" description="Gal80p-like C-terminal" evidence="3">
    <location>
        <begin position="132"/>
        <end position="262"/>
    </location>
</feature>
<reference evidence="4 5" key="1">
    <citation type="submission" date="2022-04" db="EMBL/GenBank/DDBJ databases">
        <authorList>
            <person name="Huq M.A."/>
        </authorList>
    </citation>
    <scope>NUCLEOTIDE SEQUENCE [LARGE SCALE GENOMIC DNA]</scope>
    <source>
        <strain evidence="4 5">MAH-33</strain>
    </source>
</reference>
<sequence length="374" mass="39736">MVIRVGMVGASPDYGWGSGVHRRVIERLPGYTLQGVCTTREESAREAAARFGAPLWFTDAEVLAQHPDIDLVAICVKVPHHHAIARAALNAGKHIYCEWPLAISVEQAEELAALARRRGVKAMIGLHLRGSPVMTHAANLVAEGYVGRLYSVTLHARIFGPVMRAMAMRAGGTTLLSIYGGHLIDAMDHHFGPIEDVDVRGAIHLPPVDENGAPIDRDADDHLLFEGRLRGGALFQMNLAGVSMSGMGCEWRIEGSEGSLLLSTRDPSLPAIESLVLHGVRGGGAMEPIAIPSALECAAIPAEPDRYSAYPGSFASREALSSIGNLYTRLGEAIVNDAAVEPDFDRAAAIQNLLARLDGASSPRACAQAAGVTP</sequence>
<accession>A0ABT0DZQ0</accession>
<evidence type="ECO:0000313" key="5">
    <source>
        <dbReference type="Proteomes" id="UP001203512"/>
    </source>
</evidence>
<dbReference type="Pfam" id="PF01408">
    <property type="entry name" value="GFO_IDH_MocA"/>
    <property type="match status" value="1"/>
</dbReference>
<keyword evidence="1" id="KW-0560">Oxidoreductase</keyword>
<gene>
    <name evidence="4" type="ORF">MU848_12915</name>
</gene>
<comment type="caution">
    <text evidence="4">The sequence shown here is derived from an EMBL/GenBank/DDBJ whole genome shotgun (WGS) entry which is preliminary data.</text>
</comment>
<evidence type="ECO:0000259" key="2">
    <source>
        <dbReference type="Pfam" id="PF01408"/>
    </source>
</evidence>
<evidence type="ECO:0000259" key="3">
    <source>
        <dbReference type="Pfam" id="PF22685"/>
    </source>
</evidence>
<dbReference type="PANTHER" id="PTHR43818:SF11">
    <property type="entry name" value="BCDNA.GH03377"/>
    <property type="match status" value="1"/>
</dbReference>
<dbReference type="EMBL" id="JALKHS010000010">
    <property type="protein sequence ID" value="MCK0532484.1"/>
    <property type="molecule type" value="Genomic_DNA"/>
</dbReference>
<dbReference type="InterPro" id="IPR050463">
    <property type="entry name" value="Gfo/Idh/MocA_oxidrdct_glycsds"/>
</dbReference>
<dbReference type="RefSeq" id="WP_247232841.1">
    <property type="nucleotide sequence ID" value="NZ_JALKHS010000010.1"/>
</dbReference>
<dbReference type="PANTHER" id="PTHR43818">
    <property type="entry name" value="BCDNA.GH03377"/>
    <property type="match status" value="1"/>
</dbReference>
<dbReference type="InterPro" id="IPR055080">
    <property type="entry name" value="Gal80p-like_C"/>
</dbReference>
<name>A0ABT0DZQ0_9SPHN</name>
<organism evidence="4 5">
    <name type="scientific">Sphingobium agri</name>
    <dbReference type="NCBI Taxonomy" id="2933566"/>
    <lineage>
        <taxon>Bacteria</taxon>
        <taxon>Pseudomonadati</taxon>
        <taxon>Pseudomonadota</taxon>
        <taxon>Alphaproteobacteria</taxon>
        <taxon>Sphingomonadales</taxon>
        <taxon>Sphingomonadaceae</taxon>
        <taxon>Sphingobium</taxon>
    </lineage>
</organism>
<dbReference type="Pfam" id="PF22685">
    <property type="entry name" value="Gal80p_C-like"/>
    <property type="match status" value="1"/>
</dbReference>
<protein>
    <submittedName>
        <fullName evidence="4">Gfo/Idh/MocA family oxidoreductase</fullName>
    </submittedName>
</protein>
<evidence type="ECO:0000256" key="1">
    <source>
        <dbReference type="ARBA" id="ARBA00023002"/>
    </source>
</evidence>
<keyword evidence="5" id="KW-1185">Reference proteome</keyword>
<dbReference type="Proteomes" id="UP001203512">
    <property type="component" value="Unassembled WGS sequence"/>
</dbReference>
<feature type="domain" description="Gfo/Idh/MocA-like oxidoreductase N-terminal" evidence="2">
    <location>
        <begin position="3"/>
        <end position="125"/>
    </location>
</feature>
<proteinExistence type="predicted"/>